<protein>
    <recommendedName>
        <fullName evidence="6">Protein FAR1-RELATED SEQUENCE</fullName>
    </recommendedName>
</protein>
<dbReference type="InterPro" id="IPR031052">
    <property type="entry name" value="FHY3/FAR1"/>
</dbReference>
<dbReference type="InterPro" id="IPR058778">
    <property type="entry name" value="HTH_FAR1-11-like"/>
</dbReference>
<accession>A0A834LVU5</accession>
<dbReference type="AlphaFoldDB" id="A0A834LVU5"/>
<evidence type="ECO:0000256" key="5">
    <source>
        <dbReference type="PROSITE-ProRule" id="PRU00325"/>
    </source>
</evidence>
<dbReference type="GO" id="GO:0005634">
    <property type="term" value="C:nucleus"/>
    <property type="evidence" value="ECO:0007669"/>
    <property type="project" value="UniProtKB-SubCell"/>
</dbReference>
<evidence type="ECO:0000313" key="9">
    <source>
        <dbReference type="Proteomes" id="UP000626092"/>
    </source>
</evidence>
<dbReference type="PROSITE" id="PS50966">
    <property type="entry name" value="ZF_SWIM"/>
    <property type="match status" value="1"/>
</dbReference>
<keyword evidence="6" id="KW-0539">Nucleus</keyword>
<dbReference type="PANTHER" id="PTHR31669">
    <property type="entry name" value="PROTEIN FAR1-RELATED SEQUENCE 10-RELATED"/>
    <property type="match status" value="1"/>
</dbReference>
<dbReference type="InterPro" id="IPR006564">
    <property type="entry name" value="Znf_PMZ"/>
</dbReference>
<dbReference type="SMART" id="SM00575">
    <property type="entry name" value="ZnF_PMZ"/>
    <property type="match status" value="1"/>
</dbReference>
<dbReference type="InterPro" id="IPR007527">
    <property type="entry name" value="Znf_SWIM"/>
</dbReference>
<evidence type="ECO:0000313" key="8">
    <source>
        <dbReference type="EMBL" id="KAF7148918.1"/>
    </source>
</evidence>
<sequence>MNLSTAADEWSPAGATWTMDDPLFDIDLNQLPNDGERVIEFEQNALELNEYPKEIDPFIGQCFLSEEEAFVCYKKYAHRTGFSIRKYRTDKRKGEVKRRDFCCQCEGKAPLKLFDPSKEQRNRKSVRCGCKARMRITLRKSFDIFPQEWQITEFVKEHSHELLTSLEVRFLPANRIISKKDEDRILLLKEGGLQVSQIMRVMELEKNIPRGYLPFFEKDVRNFFTRIAKKHGANDAEDLLRHCRIGKEENIKFQYAFTVDEQRRLEHIFWSPAHCFDWYHKYGDVVVFDTTYKVNAYQMPFGIFVGINNHGKTILFGCALLRNEKTTSFQWLMKTFVSLMKKHPKTILTDQDPWMSEAIAKELPATKHSFCIWHITSKFSGWFTALLQGEYQDWCADFYNLYHLDSPEVFERQWPQVVAKYHLDSNKHVVGLYEIKHFWVPAYLRSYFFGGMTTTGRSESINAYVKRFISSHTNLEKFVRQVDLAIENIQQRQLHNTMLQKYRGSTLRTMSPLEEQACGVLTPFCFEKFQEEFGRATLYSLVHEHGCEFGVKHHDSTKSKTHIVFWDGETATCSCKHFEFWGILCRHILSVFLHKDCYKIPSIYLPLRWCRETLQSEEETPRLDIEILVDKPIGDVQCPPISITKGRPKTKRLKGGKETKKVTKSCGWCKKVGHNITTCPEKENIEYANESQKKKKKISSSDIGLNPVFCLKC</sequence>
<evidence type="ECO:0000259" key="7">
    <source>
        <dbReference type="PROSITE" id="PS50966"/>
    </source>
</evidence>
<keyword evidence="2 6" id="KW-0479">Metal-binding</keyword>
<keyword evidence="3 5" id="KW-0863">Zinc-finger</keyword>
<comment type="function">
    <text evidence="6">Putative transcription activator involved in regulating light control of development.</text>
</comment>
<evidence type="ECO:0000256" key="3">
    <source>
        <dbReference type="ARBA" id="ARBA00022771"/>
    </source>
</evidence>
<dbReference type="Pfam" id="PF03101">
    <property type="entry name" value="FAR1"/>
    <property type="match status" value="1"/>
</dbReference>
<reference evidence="8" key="1">
    <citation type="submission" date="2019-11" db="EMBL/GenBank/DDBJ databases">
        <authorList>
            <person name="Liu Y."/>
            <person name="Hou J."/>
            <person name="Li T.-Q."/>
            <person name="Guan C.-H."/>
            <person name="Wu X."/>
            <person name="Wu H.-Z."/>
            <person name="Ling F."/>
            <person name="Zhang R."/>
            <person name="Shi X.-G."/>
            <person name="Ren J.-P."/>
            <person name="Chen E.-F."/>
            <person name="Sun J.-M."/>
        </authorList>
    </citation>
    <scope>NUCLEOTIDE SEQUENCE</scope>
    <source>
        <strain evidence="8">Adult_tree_wgs_1</strain>
        <tissue evidence="8">Leaves</tissue>
    </source>
</reference>
<evidence type="ECO:0000256" key="6">
    <source>
        <dbReference type="RuleBase" id="RU367018"/>
    </source>
</evidence>
<evidence type="ECO:0000256" key="1">
    <source>
        <dbReference type="ARBA" id="ARBA00005889"/>
    </source>
</evidence>
<keyword evidence="9" id="KW-1185">Reference proteome</keyword>
<dbReference type="Pfam" id="PF10551">
    <property type="entry name" value="MULE"/>
    <property type="match status" value="1"/>
</dbReference>
<comment type="caution">
    <text evidence="8">The sequence shown here is derived from an EMBL/GenBank/DDBJ whole genome shotgun (WGS) entry which is preliminary data.</text>
</comment>
<organism evidence="8 9">
    <name type="scientific">Rhododendron simsii</name>
    <name type="common">Sims's rhododendron</name>
    <dbReference type="NCBI Taxonomy" id="118357"/>
    <lineage>
        <taxon>Eukaryota</taxon>
        <taxon>Viridiplantae</taxon>
        <taxon>Streptophyta</taxon>
        <taxon>Embryophyta</taxon>
        <taxon>Tracheophyta</taxon>
        <taxon>Spermatophyta</taxon>
        <taxon>Magnoliopsida</taxon>
        <taxon>eudicotyledons</taxon>
        <taxon>Gunneridae</taxon>
        <taxon>Pentapetalae</taxon>
        <taxon>asterids</taxon>
        <taxon>Ericales</taxon>
        <taxon>Ericaceae</taxon>
        <taxon>Ericoideae</taxon>
        <taxon>Rhodoreae</taxon>
        <taxon>Rhododendron</taxon>
    </lineage>
</organism>
<comment type="subcellular location">
    <subcellularLocation>
        <location evidence="6">Nucleus</location>
    </subcellularLocation>
</comment>
<comment type="similarity">
    <text evidence="1 6">Belongs to the FHY3/FAR1 family.</text>
</comment>
<dbReference type="Pfam" id="PF26175">
    <property type="entry name" value="HTH_FAR1"/>
    <property type="match status" value="1"/>
</dbReference>
<dbReference type="InterPro" id="IPR004330">
    <property type="entry name" value="FAR1_DNA_bnd_dom"/>
</dbReference>
<dbReference type="EMBL" id="WJXA01000003">
    <property type="protein sequence ID" value="KAF7148918.1"/>
    <property type="molecule type" value="Genomic_DNA"/>
</dbReference>
<dbReference type="Pfam" id="PF04434">
    <property type="entry name" value="SWIM"/>
    <property type="match status" value="1"/>
</dbReference>
<dbReference type="OrthoDB" id="1584224at2759"/>
<dbReference type="GO" id="GO:0006355">
    <property type="term" value="P:regulation of DNA-templated transcription"/>
    <property type="evidence" value="ECO:0007669"/>
    <property type="project" value="UniProtKB-UniRule"/>
</dbReference>
<keyword evidence="4 6" id="KW-0862">Zinc</keyword>
<dbReference type="PANTHER" id="PTHR31669:SF263">
    <property type="entry name" value="PROTEIN FAR1-RELATED SEQUENCE"/>
    <property type="match status" value="1"/>
</dbReference>
<proteinExistence type="inferred from homology"/>
<evidence type="ECO:0000256" key="2">
    <source>
        <dbReference type="ARBA" id="ARBA00022723"/>
    </source>
</evidence>
<gene>
    <name evidence="8" type="ORF">RHSIM_Rhsim03G0163900</name>
</gene>
<feature type="domain" description="SWIM-type" evidence="7">
    <location>
        <begin position="562"/>
        <end position="596"/>
    </location>
</feature>
<name>A0A834LVU5_RHOSS</name>
<dbReference type="InterPro" id="IPR018289">
    <property type="entry name" value="MULE_transposase_dom"/>
</dbReference>
<dbReference type="GO" id="GO:0008270">
    <property type="term" value="F:zinc ion binding"/>
    <property type="evidence" value="ECO:0007669"/>
    <property type="project" value="UniProtKB-UniRule"/>
</dbReference>
<dbReference type="Proteomes" id="UP000626092">
    <property type="component" value="Unassembled WGS sequence"/>
</dbReference>
<evidence type="ECO:0000256" key="4">
    <source>
        <dbReference type="ARBA" id="ARBA00022833"/>
    </source>
</evidence>